<comment type="caution">
    <text evidence="1">The sequence shown here is derived from an EMBL/GenBank/DDBJ whole genome shotgun (WGS) entry which is preliminary data.</text>
</comment>
<organism evidence="1 2">
    <name type="scientific">Flammeovirga aprica JL-4</name>
    <dbReference type="NCBI Taxonomy" id="694437"/>
    <lineage>
        <taxon>Bacteria</taxon>
        <taxon>Pseudomonadati</taxon>
        <taxon>Bacteroidota</taxon>
        <taxon>Cytophagia</taxon>
        <taxon>Cytophagales</taxon>
        <taxon>Flammeovirgaceae</taxon>
        <taxon>Flammeovirga</taxon>
    </lineage>
</organism>
<gene>
    <name evidence="1" type="ORF">HHU12_29515</name>
</gene>
<proteinExistence type="predicted"/>
<dbReference type="GO" id="GO:0003677">
    <property type="term" value="F:DNA binding"/>
    <property type="evidence" value="ECO:0007669"/>
    <property type="project" value="InterPro"/>
</dbReference>
<protein>
    <submittedName>
        <fullName evidence="1">Pathogenesis-related transcriptional factor and ERF protein</fullName>
    </submittedName>
</protein>
<evidence type="ECO:0000313" key="1">
    <source>
        <dbReference type="EMBL" id="NME72136.1"/>
    </source>
</evidence>
<dbReference type="AlphaFoldDB" id="A0A7X9S0I9"/>
<dbReference type="RefSeq" id="WP_169660330.1">
    <property type="nucleotide sequence ID" value="NZ_JABANE010000137.1"/>
</dbReference>
<dbReference type="SUPFAM" id="SSF54171">
    <property type="entry name" value="DNA-binding domain"/>
    <property type="match status" value="1"/>
</dbReference>
<dbReference type="InterPro" id="IPR036955">
    <property type="entry name" value="AP2/ERF_dom_sf"/>
</dbReference>
<dbReference type="Gene3D" id="3.90.75.20">
    <property type="match status" value="1"/>
</dbReference>
<reference evidence="1 2" key="1">
    <citation type="submission" date="2020-04" db="EMBL/GenBank/DDBJ databases">
        <title>Flammeovirga sp. SR4, a novel species isolated from seawater.</title>
        <authorList>
            <person name="Wang X."/>
        </authorList>
    </citation>
    <scope>NUCLEOTIDE SEQUENCE [LARGE SCALE GENOMIC DNA]</scope>
    <source>
        <strain evidence="1 2">ATCC 23126</strain>
    </source>
</reference>
<dbReference type="GO" id="GO:0003700">
    <property type="term" value="F:DNA-binding transcription factor activity"/>
    <property type="evidence" value="ECO:0007669"/>
    <property type="project" value="InterPro"/>
</dbReference>
<sequence length="195" mass="22681">MLVKLQLKNSPNQVIVDDHVYEYLRDNPYYKSLDFIYNLREHSSGRAVFQKSWKQSDGKYKTETIYLHKLIAEKYLDEGSKGDYTLIRIINGNKLDCRIKNLTYSNRSIIKRNTPSKHNKTGYIGVVKDKYSYRAVIYKDRKPISLGTYKTPQEAALAYNKKSIELFGKTRNLNKIKDIEEITPDAPESADESLD</sequence>
<dbReference type="InterPro" id="IPR016177">
    <property type="entry name" value="DNA-bd_dom_sf"/>
</dbReference>
<dbReference type="Proteomes" id="UP000576082">
    <property type="component" value="Unassembled WGS sequence"/>
</dbReference>
<accession>A0A7X9S0I9</accession>
<name>A0A7X9S0I9_9BACT</name>
<dbReference type="Gene3D" id="3.30.730.10">
    <property type="entry name" value="AP2/ERF domain"/>
    <property type="match status" value="1"/>
</dbReference>
<dbReference type="EMBL" id="JABANE010000137">
    <property type="protein sequence ID" value="NME72136.1"/>
    <property type="molecule type" value="Genomic_DNA"/>
</dbReference>
<keyword evidence="2" id="KW-1185">Reference proteome</keyword>
<evidence type="ECO:0000313" key="2">
    <source>
        <dbReference type="Proteomes" id="UP000576082"/>
    </source>
</evidence>